<keyword evidence="4" id="KW-1185">Reference proteome</keyword>
<comment type="caution">
    <text evidence="3">The sequence shown here is derived from an EMBL/GenBank/DDBJ whole genome shotgun (WGS) entry which is preliminary data.</text>
</comment>
<gene>
    <name evidence="3" type="ORF">LMG3415_02426</name>
</gene>
<feature type="transmembrane region" description="Helical" evidence="1">
    <location>
        <begin position="222"/>
        <end position="240"/>
    </location>
</feature>
<evidence type="ECO:0000313" key="3">
    <source>
        <dbReference type="EMBL" id="CAB3860623.1"/>
    </source>
</evidence>
<keyword evidence="1" id="KW-0472">Membrane</keyword>
<feature type="transmembrane region" description="Helical" evidence="1">
    <location>
        <begin position="252"/>
        <end position="269"/>
    </location>
</feature>
<feature type="transmembrane region" description="Helical" evidence="1">
    <location>
        <begin position="116"/>
        <end position="137"/>
    </location>
</feature>
<accession>A0ABM8LCM4</accession>
<dbReference type="PANTHER" id="PTHR40407:SF1">
    <property type="entry name" value="HEPARAN-ALPHA-GLUCOSAMINIDE N-ACETYLTRANSFERASE CATALYTIC DOMAIN-CONTAINING PROTEIN"/>
    <property type="match status" value="1"/>
</dbReference>
<reference evidence="3 4" key="1">
    <citation type="submission" date="2020-04" db="EMBL/GenBank/DDBJ databases">
        <authorList>
            <person name="De Canck E."/>
        </authorList>
    </citation>
    <scope>NUCLEOTIDE SEQUENCE [LARGE SCALE GENOMIC DNA]</scope>
    <source>
        <strain evidence="3 4">LMG 3415</strain>
    </source>
</reference>
<evidence type="ECO:0000313" key="4">
    <source>
        <dbReference type="Proteomes" id="UP000507140"/>
    </source>
</evidence>
<evidence type="ECO:0000256" key="1">
    <source>
        <dbReference type="SAM" id="Phobius"/>
    </source>
</evidence>
<organism evidence="3 4">
    <name type="scientific">Achromobacter mucicolens</name>
    <dbReference type="NCBI Taxonomy" id="1389922"/>
    <lineage>
        <taxon>Bacteria</taxon>
        <taxon>Pseudomonadati</taxon>
        <taxon>Pseudomonadota</taxon>
        <taxon>Betaproteobacteria</taxon>
        <taxon>Burkholderiales</taxon>
        <taxon>Alcaligenaceae</taxon>
        <taxon>Achromobacter</taxon>
    </lineage>
</organism>
<dbReference type="EMBL" id="CADIKR010000002">
    <property type="protein sequence ID" value="CAB3860623.1"/>
    <property type="molecule type" value="Genomic_DNA"/>
</dbReference>
<feature type="domain" description="Heparan-alpha-glucosaminide N-acetyltransferase catalytic" evidence="2">
    <location>
        <begin position="34"/>
        <end position="248"/>
    </location>
</feature>
<feature type="transmembrane region" description="Helical" evidence="1">
    <location>
        <begin position="143"/>
        <end position="165"/>
    </location>
</feature>
<protein>
    <recommendedName>
        <fullName evidence="2">Heparan-alpha-glucosaminide N-acetyltransferase catalytic domain-containing protein</fullName>
    </recommendedName>
</protein>
<evidence type="ECO:0000259" key="2">
    <source>
        <dbReference type="Pfam" id="PF07786"/>
    </source>
</evidence>
<feature type="transmembrane region" description="Helical" evidence="1">
    <location>
        <begin position="82"/>
        <end position="104"/>
    </location>
</feature>
<keyword evidence="1" id="KW-1133">Transmembrane helix</keyword>
<keyword evidence="1" id="KW-0812">Transmembrane</keyword>
<sequence length="409" mass="45170">MLLHYHSRFFRPARVAGSSAFPMTSFISQPAAARLRSIDALRGLVIVIMLLDHVRETFFLHHQVGDPMDVSATPPDLFFSRLLAHLCAPVFVFLTGLSAWLYGAKAGNRSATAAFLAKRGAFLIGLEVIVVNFAWTFQFPPSVVYLQVIWVIGLSMLSLAALLWLPRWALVLTGVALVAGHNALDAVHFAAGHALHVPWAVLHDRGWIEVSDTLRLRTSYPLLPWIGVIALGYAAGPWFQPGADAAVRQRRLWAAGLAAVAGFVVLRAINGYGQSQKWSVHDDALHTAMSFLNITKYPPSLMFLLLTLGLGLCLLVLIERAQSAAWVRALCVFGAAPMFFYLLHLYVLKALYLGGEAIWGLNQGKYFGVDGMGAVWLISILLAVALFWPVRWFGRLKAARRDIAWLKYL</sequence>
<dbReference type="InterPro" id="IPR012429">
    <property type="entry name" value="HGSNAT_cat"/>
</dbReference>
<name>A0ABM8LCM4_9BURK</name>
<dbReference type="PANTHER" id="PTHR40407">
    <property type="entry name" value="MEMBRANE PROTEIN-LIKE PROTEIN"/>
    <property type="match status" value="1"/>
</dbReference>
<dbReference type="Proteomes" id="UP000507140">
    <property type="component" value="Unassembled WGS sequence"/>
</dbReference>
<dbReference type="Pfam" id="PF07786">
    <property type="entry name" value="HGSNAT_cat"/>
    <property type="match status" value="1"/>
</dbReference>
<feature type="transmembrane region" description="Helical" evidence="1">
    <location>
        <begin position="325"/>
        <end position="347"/>
    </location>
</feature>
<feature type="transmembrane region" description="Helical" evidence="1">
    <location>
        <begin position="300"/>
        <end position="318"/>
    </location>
</feature>
<proteinExistence type="predicted"/>
<feature type="transmembrane region" description="Helical" evidence="1">
    <location>
        <begin position="367"/>
        <end position="390"/>
    </location>
</feature>
<feature type="transmembrane region" description="Helical" evidence="1">
    <location>
        <begin position="170"/>
        <end position="191"/>
    </location>
</feature>